<dbReference type="EMBL" id="BDDD01000502">
    <property type="protein sequence ID" value="GAV66781.1"/>
    <property type="molecule type" value="Genomic_DNA"/>
</dbReference>
<organism evidence="2 3">
    <name type="scientific">Cephalotus follicularis</name>
    <name type="common">Albany pitcher plant</name>
    <dbReference type="NCBI Taxonomy" id="3775"/>
    <lineage>
        <taxon>Eukaryota</taxon>
        <taxon>Viridiplantae</taxon>
        <taxon>Streptophyta</taxon>
        <taxon>Embryophyta</taxon>
        <taxon>Tracheophyta</taxon>
        <taxon>Spermatophyta</taxon>
        <taxon>Magnoliopsida</taxon>
        <taxon>eudicotyledons</taxon>
        <taxon>Gunneridae</taxon>
        <taxon>Pentapetalae</taxon>
        <taxon>rosids</taxon>
        <taxon>fabids</taxon>
        <taxon>Oxalidales</taxon>
        <taxon>Cephalotaceae</taxon>
        <taxon>Cephalotus</taxon>
    </lineage>
</organism>
<evidence type="ECO:0000313" key="2">
    <source>
        <dbReference type="EMBL" id="GAV66781.1"/>
    </source>
</evidence>
<evidence type="ECO:0000256" key="1">
    <source>
        <dbReference type="SAM" id="MobiDB-lite"/>
    </source>
</evidence>
<dbReference type="InParanoid" id="A0A1Q3BFL2"/>
<feature type="region of interest" description="Disordered" evidence="1">
    <location>
        <begin position="176"/>
        <end position="204"/>
    </location>
</feature>
<dbReference type="Proteomes" id="UP000187406">
    <property type="component" value="Unassembled WGS sequence"/>
</dbReference>
<sequence>MAVNANSLGLSQPQIPIFKGECYEFWSIKMKTLFKFQDLWDLVEIGSAEQDEEGRLRENKKKDSKALFFIQQAVNETIFSRIVAATTSKEAWTIMQKEFQAYLSRVTTIVSQMKAYGEQLTDEIVVAKVLRSLTPKFDHVVAAIDESKDLSKFSFDELMGSLQAHEAKLNRSYEKAEEKGFQVKGETSNKKDKTESATRGRGRG</sequence>
<dbReference type="PANTHER" id="PTHR35317:SF35">
    <property type="entry name" value="DUF4219 DOMAIN-CONTAINING PROTEIN"/>
    <property type="match status" value="1"/>
</dbReference>
<proteinExistence type="predicted"/>
<dbReference type="PANTHER" id="PTHR35317">
    <property type="entry name" value="OS04G0629600 PROTEIN"/>
    <property type="match status" value="1"/>
</dbReference>
<dbReference type="OrthoDB" id="8063676at2759"/>
<reference evidence="3" key="1">
    <citation type="submission" date="2016-04" db="EMBL/GenBank/DDBJ databases">
        <title>Cephalotus genome sequencing.</title>
        <authorList>
            <person name="Fukushima K."/>
            <person name="Hasebe M."/>
            <person name="Fang X."/>
        </authorList>
    </citation>
    <scope>NUCLEOTIDE SEQUENCE [LARGE SCALE GENOMIC DNA]</scope>
    <source>
        <strain evidence="3">cv. St1</strain>
    </source>
</reference>
<keyword evidence="3" id="KW-1185">Reference proteome</keyword>
<evidence type="ECO:0000313" key="3">
    <source>
        <dbReference type="Proteomes" id="UP000187406"/>
    </source>
</evidence>
<dbReference type="AlphaFoldDB" id="A0A1Q3BFL2"/>
<name>A0A1Q3BFL2_CEPFO</name>
<gene>
    <name evidence="2" type="ORF">CFOL_v3_10291</name>
</gene>
<protein>
    <submittedName>
        <fullName evidence="2">DUF4219 domain-containing protein/UBN2 domain-containing protein</fullName>
    </submittedName>
</protein>
<dbReference type="Pfam" id="PF14223">
    <property type="entry name" value="Retrotran_gag_2"/>
    <property type="match status" value="2"/>
</dbReference>
<feature type="compositionally biased region" description="Basic and acidic residues" evidence="1">
    <location>
        <begin position="176"/>
        <end position="198"/>
    </location>
</feature>
<comment type="caution">
    <text evidence="2">The sequence shown here is derived from an EMBL/GenBank/DDBJ whole genome shotgun (WGS) entry which is preliminary data.</text>
</comment>
<accession>A0A1Q3BFL2</accession>